<dbReference type="InterPro" id="IPR011043">
    <property type="entry name" value="Gal_Oxase/kelch_b-propeller"/>
</dbReference>
<comment type="caution">
    <text evidence="4">The sequence shown here is derived from an EMBL/GenBank/DDBJ whole genome shotgun (WGS) entry which is preliminary data.</text>
</comment>
<evidence type="ECO:0000313" key="4">
    <source>
        <dbReference type="EMBL" id="HHS52791.1"/>
    </source>
</evidence>
<dbReference type="EMBL" id="DTLI01000193">
    <property type="protein sequence ID" value="HHS52791.1"/>
    <property type="molecule type" value="Genomic_DNA"/>
</dbReference>
<dbReference type="Gene3D" id="2.60.40.4070">
    <property type="match status" value="1"/>
</dbReference>
<protein>
    <recommendedName>
        <fullName evidence="3">FlgD/Vpr Ig-like domain-containing protein</fullName>
    </recommendedName>
</protein>
<dbReference type="SUPFAM" id="SSF117281">
    <property type="entry name" value="Kelch motif"/>
    <property type="match status" value="1"/>
</dbReference>
<organism evidence="4">
    <name type="scientific">candidate division WOR-3 bacterium</name>
    <dbReference type="NCBI Taxonomy" id="2052148"/>
    <lineage>
        <taxon>Bacteria</taxon>
        <taxon>Bacteria division WOR-3</taxon>
    </lineage>
</organism>
<reference evidence="4" key="1">
    <citation type="journal article" date="2020" name="mSystems">
        <title>Genome- and Community-Level Interaction Insights into Carbon Utilization and Element Cycling Functions of Hydrothermarchaeota in Hydrothermal Sediment.</title>
        <authorList>
            <person name="Zhou Z."/>
            <person name="Liu Y."/>
            <person name="Xu W."/>
            <person name="Pan J."/>
            <person name="Luo Z.H."/>
            <person name="Li M."/>
        </authorList>
    </citation>
    <scope>NUCLEOTIDE SEQUENCE [LARGE SCALE GENOMIC DNA]</scope>
    <source>
        <strain evidence="4">SpSt-876</strain>
    </source>
</reference>
<dbReference type="Pfam" id="PF01344">
    <property type="entry name" value="Kelch_1"/>
    <property type="match status" value="1"/>
</dbReference>
<evidence type="ECO:0000256" key="2">
    <source>
        <dbReference type="ARBA" id="ARBA00022737"/>
    </source>
</evidence>
<gene>
    <name evidence="4" type="ORF">ENW73_08050</name>
</gene>
<dbReference type="SUPFAM" id="SSF50965">
    <property type="entry name" value="Galactose oxidase, central domain"/>
    <property type="match status" value="1"/>
</dbReference>
<feature type="domain" description="FlgD/Vpr Ig-like" evidence="3">
    <location>
        <begin position="380"/>
        <end position="427"/>
    </location>
</feature>
<dbReference type="AlphaFoldDB" id="A0A7C6A9W3"/>
<name>A0A7C6A9W3_UNCW3</name>
<sequence length="444" mass="50426">MKFNKKFRFFVILGTIALSFGLEWKALYPNARANSSMIVDSLNHRIILFGGMSLRLNNRIYNDVWELPLDTLEIYAWFPLSVIGSSPPPRYDHTAVYDQVHQRMLVFGGNIGGVGSNEVWSLNLTSGSESWERLQPAGNSPTPRQAASGIYHPLRNSFIIFGGTGYYEWYNDVWELKLDSMVWREISVTGPKPAPRCFGGAVFDANNNQMIVFGGNSEVFYNDVWTLDLTLNNEHWTELHPTGSLPLPRTNFAYGYDRVNNKFYVFGGFTNQGGWAFLNDLYVLDISSLNWTQLNPSGDLPVARRNSVGIYDFWGDNFFIFGGDQYPDYYFGETFFIHFSPTDTPEWHSQSILNIAPSIFISSPSSDVLHIRYTMPKICRLEVKILDANGRVIKNLFAGRINSTSGALSWDTNNNEGEKVSSGVYYCLLETEYTKISKKFVITK</sequence>
<dbReference type="InterPro" id="IPR006652">
    <property type="entry name" value="Kelch_1"/>
</dbReference>
<dbReference type="PANTHER" id="PTHR46093">
    <property type="entry name" value="ACYL-COA-BINDING DOMAIN-CONTAINING PROTEIN 5"/>
    <property type="match status" value="1"/>
</dbReference>
<accession>A0A7C6A9W3</accession>
<proteinExistence type="predicted"/>
<keyword evidence="1" id="KW-0880">Kelch repeat</keyword>
<evidence type="ECO:0000256" key="1">
    <source>
        <dbReference type="ARBA" id="ARBA00022441"/>
    </source>
</evidence>
<dbReference type="InterPro" id="IPR015915">
    <property type="entry name" value="Kelch-typ_b-propeller"/>
</dbReference>
<dbReference type="InterPro" id="IPR025965">
    <property type="entry name" value="FlgD/Vpr_Ig-like"/>
</dbReference>
<evidence type="ECO:0000259" key="3">
    <source>
        <dbReference type="Pfam" id="PF13860"/>
    </source>
</evidence>
<dbReference type="Pfam" id="PF24681">
    <property type="entry name" value="Kelch_KLHDC2_KLHL20_DRC7"/>
    <property type="match status" value="1"/>
</dbReference>
<dbReference type="Gene3D" id="2.120.10.80">
    <property type="entry name" value="Kelch-type beta propeller"/>
    <property type="match status" value="2"/>
</dbReference>
<dbReference type="Pfam" id="PF13860">
    <property type="entry name" value="FlgD_ig"/>
    <property type="match status" value="1"/>
</dbReference>
<dbReference type="PANTHER" id="PTHR46093:SF18">
    <property type="entry name" value="FIBRONECTIN TYPE-III DOMAIN-CONTAINING PROTEIN"/>
    <property type="match status" value="1"/>
</dbReference>
<keyword evidence="2" id="KW-0677">Repeat</keyword>